<feature type="region of interest" description="Disordered" evidence="2">
    <location>
        <begin position="104"/>
        <end position="127"/>
    </location>
</feature>
<gene>
    <name evidence="3" type="ORF">M501DRAFT_342284</name>
</gene>
<sequence>MKRKTEPQIFDGKAMREIWQPHDPDGDDDPHIIERNRYNNQGHPTFKIFCSDVGEIIIGKKEPPKYCYLDDKAACDILFSPRYSAAEKGKYWPYDFEQRGIIRSNRPNRGRPALDANGNPRSAPKRDGIYIFSGEPAELIDHSRRRGAKFMTTIKEVRDAARAAVLRTAPSTNDFWQKFDEVNDPDQSMNTEDDDKFIEMDAHQSHKESPPGSFNLGEPLSSKRVRRTGFSSPSIEVTSSPGYRRTRVDTDFEEQARRIEALEAESETLRTQVASYKRSSEAFKAANDTLNKDLAHARDSYENATDNLADLRARIHHLQSQYDDLKAEKARLQQALNVIQTSVTRNNTGDAGVLQNSEAISVDIQVLQQNLETAQTQAHTYQQRITQLENDITSMKSTLAESETNRNADSRQKAKDLVQTKKERDAFRDVALKLFSDRHDEAVKLQVAYQNLIAANPDIEASTPRIGERELIEKHTEIKTMLEEIEANFAGKGLVDEWKAFENDALNY</sequence>
<comment type="caution">
    <text evidence="3">The sequence shown here is derived from an EMBL/GenBank/DDBJ whole genome shotgun (WGS) entry which is preliminary data.</text>
</comment>
<feature type="coiled-coil region" evidence="1">
    <location>
        <begin position="245"/>
        <end position="405"/>
    </location>
</feature>
<reference evidence="3" key="1">
    <citation type="journal article" date="2020" name="Stud. Mycol.">
        <title>101 Dothideomycetes genomes: a test case for predicting lifestyles and emergence of pathogens.</title>
        <authorList>
            <person name="Haridas S."/>
            <person name="Albert R."/>
            <person name="Binder M."/>
            <person name="Bloem J."/>
            <person name="Labutti K."/>
            <person name="Salamov A."/>
            <person name="Andreopoulos B."/>
            <person name="Baker S."/>
            <person name="Barry K."/>
            <person name="Bills G."/>
            <person name="Bluhm B."/>
            <person name="Cannon C."/>
            <person name="Castanera R."/>
            <person name="Culley D."/>
            <person name="Daum C."/>
            <person name="Ezra D."/>
            <person name="Gonzalez J."/>
            <person name="Henrissat B."/>
            <person name="Kuo A."/>
            <person name="Liang C."/>
            <person name="Lipzen A."/>
            <person name="Lutzoni F."/>
            <person name="Magnuson J."/>
            <person name="Mondo S."/>
            <person name="Nolan M."/>
            <person name="Ohm R."/>
            <person name="Pangilinan J."/>
            <person name="Park H.-J."/>
            <person name="Ramirez L."/>
            <person name="Alfaro M."/>
            <person name="Sun H."/>
            <person name="Tritt A."/>
            <person name="Yoshinaga Y."/>
            <person name="Zwiers L.-H."/>
            <person name="Turgeon B."/>
            <person name="Goodwin S."/>
            <person name="Spatafora J."/>
            <person name="Crous P."/>
            <person name="Grigoriev I."/>
        </authorList>
    </citation>
    <scope>NUCLEOTIDE SEQUENCE</scope>
    <source>
        <strain evidence="3">CBS 101060</strain>
    </source>
</reference>
<evidence type="ECO:0000313" key="4">
    <source>
        <dbReference type="Proteomes" id="UP000799429"/>
    </source>
</evidence>
<evidence type="ECO:0000313" key="3">
    <source>
        <dbReference type="EMBL" id="KAF2841781.1"/>
    </source>
</evidence>
<dbReference type="OrthoDB" id="3650389at2759"/>
<proteinExistence type="predicted"/>
<feature type="compositionally biased region" description="Polar residues" evidence="2">
    <location>
        <begin position="229"/>
        <end position="241"/>
    </location>
</feature>
<evidence type="ECO:0000256" key="2">
    <source>
        <dbReference type="SAM" id="MobiDB-lite"/>
    </source>
</evidence>
<name>A0A9P4VQC4_9PEZI</name>
<protein>
    <submittedName>
        <fullName evidence="3">Uncharacterized protein</fullName>
    </submittedName>
</protein>
<accession>A0A9P4VQC4</accession>
<dbReference type="EMBL" id="MU006090">
    <property type="protein sequence ID" value="KAF2841781.1"/>
    <property type="molecule type" value="Genomic_DNA"/>
</dbReference>
<dbReference type="SUPFAM" id="SSF57997">
    <property type="entry name" value="Tropomyosin"/>
    <property type="match status" value="1"/>
</dbReference>
<feature type="region of interest" description="Disordered" evidence="2">
    <location>
        <begin position="202"/>
        <end position="243"/>
    </location>
</feature>
<dbReference type="Proteomes" id="UP000799429">
    <property type="component" value="Unassembled WGS sequence"/>
</dbReference>
<organism evidence="3 4">
    <name type="scientific">Patellaria atrata CBS 101060</name>
    <dbReference type="NCBI Taxonomy" id="1346257"/>
    <lineage>
        <taxon>Eukaryota</taxon>
        <taxon>Fungi</taxon>
        <taxon>Dikarya</taxon>
        <taxon>Ascomycota</taxon>
        <taxon>Pezizomycotina</taxon>
        <taxon>Dothideomycetes</taxon>
        <taxon>Dothideomycetes incertae sedis</taxon>
        <taxon>Patellariales</taxon>
        <taxon>Patellariaceae</taxon>
        <taxon>Patellaria</taxon>
    </lineage>
</organism>
<evidence type="ECO:0000256" key="1">
    <source>
        <dbReference type="SAM" id="Coils"/>
    </source>
</evidence>
<dbReference type="AlphaFoldDB" id="A0A9P4VQC4"/>
<dbReference type="Gene3D" id="1.10.287.1490">
    <property type="match status" value="1"/>
</dbReference>
<keyword evidence="4" id="KW-1185">Reference proteome</keyword>
<keyword evidence="1" id="KW-0175">Coiled coil</keyword>